<dbReference type="RefSeq" id="WP_057833473.1">
    <property type="nucleotide sequence ID" value="NZ_LLXZ01000003.1"/>
</dbReference>
<dbReference type="Proteomes" id="UP000050863">
    <property type="component" value="Unassembled WGS sequence"/>
</dbReference>
<protein>
    <submittedName>
        <fullName evidence="1">Uncharacterized protein</fullName>
    </submittedName>
</protein>
<name>A0A0R3MDJ1_9BRAD</name>
<comment type="caution">
    <text evidence="1">The sequence shown here is derived from an EMBL/GenBank/DDBJ whole genome shotgun (WGS) entry which is preliminary data.</text>
</comment>
<organism evidence="1 2">
    <name type="scientific">Bradyrhizobium jicamae</name>
    <dbReference type="NCBI Taxonomy" id="280332"/>
    <lineage>
        <taxon>Bacteria</taxon>
        <taxon>Pseudomonadati</taxon>
        <taxon>Pseudomonadota</taxon>
        <taxon>Alphaproteobacteria</taxon>
        <taxon>Hyphomicrobiales</taxon>
        <taxon>Nitrobacteraceae</taxon>
        <taxon>Bradyrhizobium</taxon>
    </lineage>
</organism>
<accession>A0A0R3MDJ1</accession>
<dbReference type="AlphaFoldDB" id="A0A0R3MDJ1"/>
<dbReference type="OrthoDB" id="9884698at2"/>
<gene>
    <name evidence="1" type="ORF">CQ12_16435</name>
</gene>
<dbReference type="EMBL" id="LLXZ01000003">
    <property type="protein sequence ID" value="KRR15360.1"/>
    <property type="molecule type" value="Genomic_DNA"/>
</dbReference>
<dbReference type="STRING" id="280332.CQ12_16435"/>
<reference evidence="1 2" key="1">
    <citation type="submission" date="2014-03" db="EMBL/GenBank/DDBJ databases">
        <title>Bradyrhizobium valentinum sp. nov., isolated from effective nodules of Lupinus mariae-josephae, a lupine endemic of basic-lime soils in Eastern Spain.</title>
        <authorList>
            <person name="Duran D."/>
            <person name="Rey L."/>
            <person name="Navarro A."/>
            <person name="Busquets A."/>
            <person name="Imperial J."/>
            <person name="Ruiz-Argueso T."/>
        </authorList>
    </citation>
    <scope>NUCLEOTIDE SEQUENCE [LARGE SCALE GENOMIC DNA]</scope>
    <source>
        <strain evidence="1 2">PAC68</strain>
    </source>
</reference>
<evidence type="ECO:0000313" key="2">
    <source>
        <dbReference type="Proteomes" id="UP000050863"/>
    </source>
</evidence>
<evidence type="ECO:0000313" key="1">
    <source>
        <dbReference type="EMBL" id="KRR15360.1"/>
    </source>
</evidence>
<keyword evidence="2" id="KW-1185">Reference proteome</keyword>
<sequence>MANLHAFALGAILRWNANASHFQINARGGKSFLKTMYLAVDQSAHFTLPDGKSRLAPIEAATGAQPGIVRKWGIGVRGIPLKIGFGGLLMLKTPEKLDESLQLD</sequence>
<proteinExistence type="predicted"/>